<gene>
    <name evidence="2" type="ORF">LTR69_002698</name>
</gene>
<keyword evidence="3" id="KW-1185">Reference proteome</keyword>
<dbReference type="EMBL" id="JAVRRF010000004">
    <property type="protein sequence ID" value="KAK5066180.1"/>
    <property type="molecule type" value="Genomic_DNA"/>
</dbReference>
<sequence length="298" mass="32806">MVSTRAQTKGPSKDQDIKTPAKETPKKRTHSKTETSNTSKKVASTKKAKKETDHPPSEQEPKSEAEEKPTTSKSKSKSKSGASTYPKIERVIEKYGAIPLSDTALEDPQSPKPETILALLLNAMFSSARISHELAAKTIATAIKADYHKIDTLRKSSWDERTQVLTDGGYTRYREKTATGLGELVELIDSKYEGDLNNLLPGSRTDSSSSDIRKRLKEIKGLGDVGIDIFMDTAQAVWPCLAPFLDPRSAKTADALGLPSDAQTLWESKEIDQDPVRMCKLASALTNVRLDKHEGEFM</sequence>
<name>A0ABR0JKC6_9EURO</name>
<reference evidence="2 3" key="1">
    <citation type="submission" date="2023-08" db="EMBL/GenBank/DDBJ databases">
        <title>Black Yeasts Isolated from many extreme environments.</title>
        <authorList>
            <person name="Coleine C."/>
            <person name="Stajich J.E."/>
            <person name="Selbmann L."/>
        </authorList>
    </citation>
    <scope>NUCLEOTIDE SEQUENCE [LARGE SCALE GENOMIC DNA]</scope>
    <source>
        <strain evidence="2 3">CCFEE 6328</strain>
    </source>
</reference>
<feature type="compositionally biased region" description="Polar residues" evidence="1">
    <location>
        <begin position="1"/>
        <end position="10"/>
    </location>
</feature>
<feature type="region of interest" description="Disordered" evidence="1">
    <location>
        <begin position="1"/>
        <end position="85"/>
    </location>
</feature>
<dbReference type="Proteomes" id="UP001345691">
    <property type="component" value="Unassembled WGS sequence"/>
</dbReference>
<organism evidence="2 3">
    <name type="scientific">Exophiala sideris</name>
    <dbReference type="NCBI Taxonomy" id="1016849"/>
    <lineage>
        <taxon>Eukaryota</taxon>
        <taxon>Fungi</taxon>
        <taxon>Dikarya</taxon>
        <taxon>Ascomycota</taxon>
        <taxon>Pezizomycotina</taxon>
        <taxon>Eurotiomycetes</taxon>
        <taxon>Chaetothyriomycetidae</taxon>
        <taxon>Chaetothyriales</taxon>
        <taxon>Herpotrichiellaceae</taxon>
        <taxon>Exophiala</taxon>
    </lineage>
</organism>
<comment type="caution">
    <text evidence="2">The sequence shown here is derived from an EMBL/GenBank/DDBJ whole genome shotgun (WGS) entry which is preliminary data.</text>
</comment>
<feature type="compositionally biased region" description="Basic and acidic residues" evidence="1">
    <location>
        <begin position="50"/>
        <end position="70"/>
    </location>
</feature>
<accession>A0ABR0JKC6</accession>
<evidence type="ECO:0000256" key="1">
    <source>
        <dbReference type="SAM" id="MobiDB-lite"/>
    </source>
</evidence>
<evidence type="ECO:0000313" key="3">
    <source>
        <dbReference type="Proteomes" id="UP001345691"/>
    </source>
</evidence>
<feature type="compositionally biased region" description="Basic and acidic residues" evidence="1">
    <location>
        <begin position="11"/>
        <end position="26"/>
    </location>
</feature>
<evidence type="ECO:0000313" key="2">
    <source>
        <dbReference type="EMBL" id="KAK5066180.1"/>
    </source>
</evidence>
<proteinExistence type="predicted"/>
<protein>
    <recommendedName>
        <fullName evidence="4">HhH-GPD domain-containing protein</fullName>
    </recommendedName>
</protein>
<evidence type="ECO:0008006" key="4">
    <source>
        <dbReference type="Google" id="ProtNLM"/>
    </source>
</evidence>